<feature type="transmembrane region" description="Helical" evidence="1">
    <location>
        <begin position="601"/>
        <end position="620"/>
    </location>
</feature>
<organism evidence="3 4">
    <name type="scientific">Papaver somniferum</name>
    <name type="common">Opium poppy</name>
    <dbReference type="NCBI Taxonomy" id="3469"/>
    <lineage>
        <taxon>Eukaryota</taxon>
        <taxon>Viridiplantae</taxon>
        <taxon>Streptophyta</taxon>
        <taxon>Embryophyta</taxon>
        <taxon>Tracheophyta</taxon>
        <taxon>Spermatophyta</taxon>
        <taxon>Magnoliopsida</taxon>
        <taxon>Ranunculales</taxon>
        <taxon>Papaveraceae</taxon>
        <taxon>Papaveroideae</taxon>
        <taxon>Papaver</taxon>
    </lineage>
</organism>
<dbReference type="GO" id="GO:0016020">
    <property type="term" value="C:membrane"/>
    <property type="evidence" value="ECO:0007669"/>
    <property type="project" value="TreeGrafter"/>
</dbReference>
<dbReference type="Gene3D" id="1.25.40.20">
    <property type="entry name" value="Ankyrin repeat-containing domain"/>
    <property type="match status" value="2"/>
</dbReference>
<dbReference type="InterPro" id="IPR002110">
    <property type="entry name" value="Ankyrin_rpt"/>
</dbReference>
<protein>
    <recommendedName>
        <fullName evidence="2">PGG domain-containing protein</fullName>
    </recommendedName>
</protein>
<feature type="transmembrane region" description="Helical" evidence="1">
    <location>
        <begin position="632"/>
        <end position="654"/>
    </location>
</feature>
<evidence type="ECO:0000259" key="2">
    <source>
        <dbReference type="Pfam" id="PF13962"/>
    </source>
</evidence>
<dbReference type="AlphaFoldDB" id="A0A4Y7IIT9"/>
<reference evidence="3 4" key="1">
    <citation type="journal article" date="2018" name="Science">
        <title>The opium poppy genome and morphinan production.</title>
        <authorList>
            <person name="Guo L."/>
            <person name="Winzer T."/>
            <person name="Yang X."/>
            <person name="Li Y."/>
            <person name="Ning Z."/>
            <person name="He Z."/>
            <person name="Teodor R."/>
            <person name="Lu Y."/>
            <person name="Bowser T.A."/>
            <person name="Graham I.A."/>
            <person name="Ye K."/>
        </authorList>
    </citation>
    <scope>NUCLEOTIDE SEQUENCE [LARGE SCALE GENOMIC DNA]</scope>
    <source>
        <strain evidence="4">cv. HN1</strain>
        <tissue evidence="3">Leaves</tissue>
    </source>
</reference>
<dbReference type="OrthoDB" id="1923662at2759"/>
<dbReference type="Pfam" id="PF13962">
    <property type="entry name" value="PGG"/>
    <property type="match status" value="1"/>
</dbReference>
<feature type="domain" description="PGG" evidence="2">
    <location>
        <begin position="513"/>
        <end position="622"/>
    </location>
</feature>
<gene>
    <name evidence="3" type="ORF">C5167_040571</name>
</gene>
<evidence type="ECO:0000313" key="3">
    <source>
        <dbReference type="EMBL" id="RZC47622.1"/>
    </source>
</evidence>
<accession>A0A4Y7IIT9</accession>
<dbReference type="SMART" id="SM00248">
    <property type="entry name" value="ANK"/>
    <property type="match status" value="5"/>
</dbReference>
<name>A0A4Y7IIT9_PAPSO</name>
<dbReference type="Gramene" id="RZC47622">
    <property type="protein sequence ID" value="RZC47622"/>
    <property type="gene ID" value="C5167_040571"/>
</dbReference>
<evidence type="ECO:0000256" key="1">
    <source>
        <dbReference type="SAM" id="Phobius"/>
    </source>
</evidence>
<keyword evidence="4" id="KW-1185">Reference proteome</keyword>
<keyword evidence="1" id="KW-1133">Transmembrane helix</keyword>
<feature type="transmembrane region" description="Helical" evidence="1">
    <location>
        <begin position="561"/>
        <end position="580"/>
    </location>
</feature>
<dbReference type="Proteomes" id="UP000316621">
    <property type="component" value="Chromosome 1"/>
</dbReference>
<dbReference type="PANTHER" id="PTHR24177">
    <property type="entry name" value="CASKIN"/>
    <property type="match status" value="1"/>
</dbReference>
<keyword evidence="1" id="KW-0812">Transmembrane</keyword>
<dbReference type="EMBL" id="CM010715">
    <property type="protein sequence ID" value="RZC47622.1"/>
    <property type="molecule type" value="Genomic_DNA"/>
</dbReference>
<feature type="transmembrane region" description="Helical" evidence="1">
    <location>
        <begin position="521"/>
        <end position="541"/>
    </location>
</feature>
<keyword evidence="1" id="KW-0472">Membrane</keyword>
<evidence type="ECO:0000313" key="4">
    <source>
        <dbReference type="Proteomes" id="UP000316621"/>
    </source>
</evidence>
<dbReference type="InterPro" id="IPR036770">
    <property type="entry name" value="Ankyrin_rpt-contain_sf"/>
</dbReference>
<dbReference type="SUPFAM" id="SSF48403">
    <property type="entry name" value="Ankyrin repeat"/>
    <property type="match status" value="2"/>
</dbReference>
<dbReference type="PANTHER" id="PTHR24177:SF292">
    <property type="entry name" value="ANKYRIN REPEAT FAMILY PROTEIN-RELATED"/>
    <property type="match status" value="1"/>
</dbReference>
<proteinExistence type="predicted"/>
<sequence>MNTIKATNGDFDVMRAALRGEWNDIINFYNLQQVEPSFNNIDLENDKNKVLVCNVTGDTILHMCVQYRRTDVMKQLLRIMPEARELLSRINRMGNTILHEAARTGIVEMATLILEKELDGGGDQVLISVPNLNGETPIYWAAMYGHKHMLLFLNITASNRGITSTSTTTSMVGPLTMRSTDGSTILHAAVLAKAYDVAMEIMEIYPNLASSKNGDGATPSHLLALSPTSFKSGTMYGEQYLGATPIVLAKKAAAIVYSLIPIKNYETDNEDNHITLQPDSSLKEKFKNHFRLLCKGFPVLKLIYNAKEQHTYAIQLLKKLLEKDYGQWTMSYDPPHGWDGSHNKNHENRHPLSAITTRVITYKVRERPIILATKLGIVEMFKEIIKAYPESIGVCDEEAGRNLLHLAAEYRHESIVEFLKSSSTKSKRNLDMLVVGIDREGNTPLHAAAKLGKHKPWHIRGAAQWMQWECVWFQRVKRMLPPAMLTVKNCNEQYAHQVFTETHIDLREQGEIWLKEGSDNCMLISALIATVMFACAFTVPGGNDSTSGRPLLLKNQDFGPFFHYVSYSLFFSLISLGLFLSIHAAPFNEHDFFFRLPLRSVFAITALFNSVTFIACAYFQTYMLVTAWTFPIGFRILDIGLASLGVLFFAELYVDSVVGFIRYLLDILFI</sequence>
<dbReference type="InterPro" id="IPR026961">
    <property type="entry name" value="PGG_dom"/>
</dbReference>
<dbReference type="OMA" id="TFIACAY"/>
<dbReference type="Pfam" id="PF12796">
    <property type="entry name" value="Ank_2"/>
    <property type="match status" value="2"/>
</dbReference>